<sequence>MEMLSPRSVLVPSTLLPEMESSMGMDACDPRPCTWRPSVASHPPPASGVNAVMVLVVLVLCALICALALYSAVSCFLRGPSQPRPSSDGGGISEPDQKPAAYWAFTLPYTALVLGLEEGTGAWVVAECAICLTEFEEGEEVSVLERCRHAFHVACIERWLCSRSSCPNCRTSCFPPMDSSSSSSYPSKRTPEPTTTEQQQYV</sequence>
<feature type="transmembrane region" description="Helical" evidence="6">
    <location>
        <begin position="48"/>
        <end position="77"/>
    </location>
</feature>
<feature type="domain" description="RING-type" evidence="7">
    <location>
        <begin position="128"/>
        <end position="170"/>
    </location>
</feature>
<evidence type="ECO:0000313" key="9">
    <source>
        <dbReference type="Proteomes" id="UP001346149"/>
    </source>
</evidence>
<dbReference type="PANTHER" id="PTHR45798:SF58">
    <property type="entry name" value="RING-H2 FINGER PROTEIN ATL79"/>
    <property type="match status" value="1"/>
</dbReference>
<evidence type="ECO:0000256" key="3">
    <source>
        <dbReference type="ARBA" id="ARBA00022833"/>
    </source>
</evidence>
<evidence type="ECO:0000256" key="4">
    <source>
        <dbReference type="PROSITE-ProRule" id="PRU00175"/>
    </source>
</evidence>
<dbReference type="InterPro" id="IPR013083">
    <property type="entry name" value="Znf_RING/FYVE/PHD"/>
</dbReference>
<protein>
    <recommendedName>
        <fullName evidence="7">RING-type domain-containing protein</fullName>
    </recommendedName>
</protein>
<dbReference type="InterPro" id="IPR052788">
    <property type="entry name" value="RING-type_E3_ligase_ATL"/>
</dbReference>
<keyword evidence="1" id="KW-0479">Metal-binding</keyword>
<gene>
    <name evidence="8" type="ORF">SAY86_027078</name>
</gene>
<proteinExistence type="predicted"/>
<dbReference type="SMART" id="SM00184">
    <property type="entry name" value="RING"/>
    <property type="match status" value="1"/>
</dbReference>
<keyword evidence="6" id="KW-0472">Membrane</keyword>
<evidence type="ECO:0000256" key="6">
    <source>
        <dbReference type="SAM" id="Phobius"/>
    </source>
</evidence>
<comment type="caution">
    <text evidence="8">The sequence shown here is derived from an EMBL/GenBank/DDBJ whole genome shotgun (WGS) entry which is preliminary data.</text>
</comment>
<dbReference type="GO" id="GO:0008270">
    <property type="term" value="F:zinc ion binding"/>
    <property type="evidence" value="ECO:0007669"/>
    <property type="project" value="UniProtKB-KW"/>
</dbReference>
<evidence type="ECO:0000256" key="2">
    <source>
        <dbReference type="ARBA" id="ARBA00022771"/>
    </source>
</evidence>
<keyword evidence="3" id="KW-0862">Zinc</keyword>
<name>A0AAN7KGV4_TRANT</name>
<dbReference type="Pfam" id="PF13639">
    <property type="entry name" value="zf-RING_2"/>
    <property type="match status" value="1"/>
</dbReference>
<accession>A0AAN7KGV4</accession>
<keyword evidence="6" id="KW-0812">Transmembrane</keyword>
<dbReference type="Gene3D" id="3.30.40.10">
    <property type="entry name" value="Zinc/RING finger domain, C3HC4 (zinc finger)"/>
    <property type="match status" value="1"/>
</dbReference>
<dbReference type="PANTHER" id="PTHR45798">
    <property type="entry name" value="RING-H2 FINGER PROTEIN ATL61-RELATED-RELATED"/>
    <property type="match status" value="1"/>
</dbReference>
<feature type="compositionally biased region" description="Low complexity" evidence="5">
    <location>
        <begin position="192"/>
        <end position="202"/>
    </location>
</feature>
<evidence type="ECO:0000256" key="5">
    <source>
        <dbReference type="SAM" id="MobiDB-lite"/>
    </source>
</evidence>
<dbReference type="Proteomes" id="UP001346149">
    <property type="component" value="Unassembled WGS sequence"/>
</dbReference>
<dbReference type="SUPFAM" id="SSF57850">
    <property type="entry name" value="RING/U-box"/>
    <property type="match status" value="1"/>
</dbReference>
<evidence type="ECO:0000259" key="7">
    <source>
        <dbReference type="PROSITE" id="PS50089"/>
    </source>
</evidence>
<organism evidence="8 9">
    <name type="scientific">Trapa natans</name>
    <name type="common">Water chestnut</name>
    <dbReference type="NCBI Taxonomy" id="22666"/>
    <lineage>
        <taxon>Eukaryota</taxon>
        <taxon>Viridiplantae</taxon>
        <taxon>Streptophyta</taxon>
        <taxon>Embryophyta</taxon>
        <taxon>Tracheophyta</taxon>
        <taxon>Spermatophyta</taxon>
        <taxon>Magnoliopsida</taxon>
        <taxon>eudicotyledons</taxon>
        <taxon>Gunneridae</taxon>
        <taxon>Pentapetalae</taxon>
        <taxon>rosids</taxon>
        <taxon>malvids</taxon>
        <taxon>Myrtales</taxon>
        <taxon>Lythraceae</taxon>
        <taxon>Trapa</taxon>
    </lineage>
</organism>
<evidence type="ECO:0000313" key="8">
    <source>
        <dbReference type="EMBL" id="KAK4768928.1"/>
    </source>
</evidence>
<keyword evidence="2 4" id="KW-0863">Zinc-finger</keyword>
<keyword evidence="9" id="KW-1185">Reference proteome</keyword>
<dbReference type="AlphaFoldDB" id="A0AAN7KGV4"/>
<feature type="region of interest" description="Disordered" evidence="5">
    <location>
        <begin position="176"/>
        <end position="202"/>
    </location>
</feature>
<dbReference type="PROSITE" id="PS50089">
    <property type="entry name" value="ZF_RING_2"/>
    <property type="match status" value="1"/>
</dbReference>
<keyword evidence="6" id="KW-1133">Transmembrane helix</keyword>
<dbReference type="EMBL" id="JAXQNO010000021">
    <property type="protein sequence ID" value="KAK4768928.1"/>
    <property type="molecule type" value="Genomic_DNA"/>
</dbReference>
<evidence type="ECO:0000256" key="1">
    <source>
        <dbReference type="ARBA" id="ARBA00022723"/>
    </source>
</evidence>
<reference evidence="8 9" key="1">
    <citation type="journal article" date="2023" name="Hortic Res">
        <title>Pangenome of water caltrop reveals structural variations and asymmetric subgenome divergence after allopolyploidization.</title>
        <authorList>
            <person name="Zhang X."/>
            <person name="Chen Y."/>
            <person name="Wang L."/>
            <person name="Yuan Y."/>
            <person name="Fang M."/>
            <person name="Shi L."/>
            <person name="Lu R."/>
            <person name="Comes H.P."/>
            <person name="Ma Y."/>
            <person name="Chen Y."/>
            <person name="Huang G."/>
            <person name="Zhou Y."/>
            <person name="Zheng Z."/>
            <person name="Qiu Y."/>
        </authorList>
    </citation>
    <scope>NUCLEOTIDE SEQUENCE [LARGE SCALE GENOMIC DNA]</scope>
    <source>
        <strain evidence="8">F231</strain>
    </source>
</reference>
<dbReference type="InterPro" id="IPR001841">
    <property type="entry name" value="Znf_RING"/>
</dbReference>